<evidence type="ECO:0000313" key="2">
    <source>
        <dbReference type="Proteomes" id="UP000076858"/>
    </source>
</evidence>
<comment type="caution">
    <text evidence="1">The sequence shown here is derived from an EMBL/GenBank/DDBJ whole genome shotgun (WGS) entry which is preliminary data.</text>
</comment>
<dbReference type="EMBL" id="LRGB01001848">
    <property type="protein sequence ID" value="KZS10321.1"/>
    <property type="molecule type" value="Genomic_DNA"/>
</dbReference>
<sequence length="215" mass="24211">MLEKELNRAKLNFVDAMNALERQALVTARVDEAFRVAHRLLEWTNMTVDGISIGLAPLASGRLPPQKFSNGTIKDGSVRMEFETTFEFNEILVLPVYDAKDGVGLRHSSLPQFLLVAGDKKNFIELSEEEVRACKDSSDDWLLQTSYQRESSTSWEDPPVISTKGYTLDVAIIIGRQVSKTGVDVTTIYNRLNPWRERGHPNSGRVSRKIEELVS</sequence>
<dbReference type="Proteomes" id="UP000076858">
    <property type="component" value="Unassembled WGS sequence"/>
</dbReference>
<dbReference type="AlphaFoldDB" id="A0A164TBH9"/>
<accession>A0A164TBH9</accession>
<name>A0A164TBH9_9CRUS</name>
<proteinExistence type="predicted"/>
<keyword evidence="2" id="KW-1185">Reference proteome</keyword>
<evidence type="ECO:0000313" key="1">
    <source>
        <dbReference type="EMBL" id="KZS10321.1"/>
    </source>
</evidence>
<protein>
    <submittedName>
        <fullName evidence="1">Uncharacterized protein</fullName>
    </submittedName>
</protein>
<gene>
    <name evidence="1" type="ORF">APZ42_025247</name>
</gene>
<reference evidence="1 2" key="1">
    <citation type="submission" date="2016-03" db="EMBL/GenBank/DDBJ databases">
        <title>EvidentialGene: Evidence-directed Construction of Genes on Genomes.</title>
        <authorList>
            <person name="Gilbert D.G."/>
            <person name="Choi J.-H."/>
            <person name="Mockaitis K."/>
            <person name="Colbourne J."/>
            <person name="Pfrender M."/>
        </authorList>
    </citation>
    <scope>NUCLEOTIDE SEQUENCE [LARGE SCALE GENOMIC DNA]</scope>
    <source>
        <strain evidence="1 2">Xinb3</strain>
        <tissue evidence="1">Complete organism</tissue>
    </source>
</reference>
<organism evidence="1 2">
    <name type="scientific">Daphnia magna</name>
    <dbReference type="NCBI Taxonomy" id="35525"/>
    <lineage>
        <taxon>Eukaryota</taxon>
        <taxon>Metazoa</taxon>
        <taxon>Ecdysozoa</taxon>
        <taxon>Arthropoda</taxon>
        <taxon>Crustacea</taxon>
        <taxon>Branchiopoda</taxon>
        <taxon>Diplostraca</taxon>
        <taxon>Cladocera</taxon>
        <taxon>Anomopoda</taxon>
        <taxon>Daphniidae</taxon>
        <taxon>Daphnia</taxon>
    </lineage>
</organism>